<feature type="transmembrane region" description="Helical" evidence="6">
    <location>
        <begin position="304"/>
        <end position="326"/>
    </location>
</feature>
<evidence type="ECO:0000256" key="5">
    <source>
        <dbReference type="ARBA" id="ARBA00023136"/>
    </source>
</evidence>
<feature type="transmembrane region" description="Helical" evidence="6">
    <location>
        <begin position="84"/>
        <end position="106"/>
    </location>
</feature>
<evidence type="ECO:0000256" key="3">
    <source>
        <dbReference type="ARBA" id="ARBA00022692"/>
    </source>
</evidence>
<dbReference type="EMBL" id="NPJF01000023">
    <property type="protein sequence ID" value="OYP56310.1"/>
    <property type="molecule type" value="Genomic_DNA"/>
</dbReference>
<feature type="transmembrane region" description="Helical" evidence="6">
    <location>
        <begin position="341"/>
        <end position="363"/>
    </location>
</feature>
<proteinExistence type="predicted"/>
<feature type="transmembrane region" description="Helical" evidence="6">
    <location>
        <begin position="126"/>
        <end position="146"/>
    </location>
</feature>
<gene>
    <name evidence="7" type="ORF">CIK91_03020</name>
</gene>
<feature type="transmembrane region" description="Helical" evidence="6">
    <location>
        <begin position="158"/>
        <end position="176"/>
    </location>
</feature>
<keyword evidence="2" id="KW-1003">Cell membrane</keyword>
<keyword evidence="8" id="KW-1185">Reference proteome</keyword>
<dbReference type="Pfam" id="PF01943">
    <property type="entry name" value="Polysacc_synt"/>
    <property type="match status" value="1"/>
</dbReference>
<feature type="transmembrane region" description="Helical" evidence="6">
    <location>
        <begin position="370"/>
        <end position="392"/>
    </location>
</feature>
<name>A0ABX4EPG3_SEGBR</name>
<feature type="transmembrane region" description="Helical" evidence="6">
    <location>
        <begin position="263"/>
        <end position="283"/>
    </location>
</feature>
<reference evidence="7 8" key="1">
    <citation type="submission" date="2017-08" db="EMBL/GenBank/DDBJ databases">
        <title>Comparative genomics of non-oral Prevotella species.</title>
        <authorList>
            <person name="Accetto T."/>
            <person name="Nograsek B."/>
            <person name="Avgustin G."/>
        </authorList>
    </citation>
    <scope>NUCLEOTIDE SEQUENCE [LARGE SCALE GENOMIC DNA]</scope>
    <source>
        <strain evidence="7 8">TC1-1</strain>
    </source>
</reference>
<evidence type="ECO:0000256" key="6">
    <source>
        <dbReference type="SAM" id="Phobius"/>
    </source>
</evidence>
<evidence type="ECO:0000256" key="2">
    <source>
        <dbReference type="ARBA" id="ARBA00022475"/>
    </source>
</evidence>
<accession>A0ABX4EPG3</accession>
<feature type="transmembrane region" description="Helical" evidence="6">
    <location>
        <begin position="182"/>
        <end position="201"/>
    </location>
</feature>
<evidence type="ECO:0000256" key="1">
    <source>
        <dbReference type="ARBA" id="ARBA00004651"/>
    </source>
</evidence>
<organism evidence="7 8">
    <name type="scientific">Segatella bryantii</name>
    <name type="common">Prevotella bryantii</name>
    <dbReference type="NCBI Taxonomy" id="77095"/>
    <lineage>
        <taxon>Bacteria</taxon>
        <taxon>Pseudomonadati</taxon>
        <taxon>Bacteroidota</taxon>
        <taxon>Bacteroidia</taxon>
        <taxon>Bacteroidales</taxon>
        <taxon>Prevotellaceae</taxon>
        <taxon>Segatella</taxon>
    </lineage>
</organism>
<comment type="subcellular location">
    <subcellularLocation>
        <location evidence="1">Cell membrane</location>
        <topology evidence="1">Multi-pass membrane protein</topology>
    </subcellularLocation>
</comment>
<evidence type="ECO:0000256" key="4">
    <source>
        <dbReference type="ARBA" id="ARBA00022989"/>
    </source>
</evidence>
<keyword evidence="3 6" id="KW-0812">Transmembrane</keyword>
<dbReference type="PANTHER" id="PTHR30250">
    <property type="entry name" value="PST FAMILY PREDICTED COLANIC ACID TRANSPORTER"/>
    <property type="match status" value="1"/>
</dbReference>
<sequence>MSNKSYRHTIKATAILSGAQLIEALLSLVRAKIVATLLGPAGIAMNSIYQTTLNTFFQFTSLGMPQSSVRSISSNIEDREKTTLTINVFIKIMKILAISALIIFLLLASTFNKLSFGKTGENTMDFIILSIAIASMTLSYANITILQGTKQLLSLGKTTIIGACISLLFAIPLYILLKHKGIVWAITIGYIISFLISLKYTKQLKFEKVNIPWNKIWEHAAPMIKLGVIIMISSVIINLYSYFTNVLLRYFGSLEDVGYYQAAYSLTNRNFAILSAALFSDYYPRLSSQLKNKVEFNNIINEQAEILILIISYVSMILIIFAPWIIELLLSKEFYIIRELVLLISYSFVFRIIWLTLSYVALAKGDKKTYLVYDALIGNGFYFIINILFYHFWGLQGIGFSCIAGTIFVSALLLIVYGRKYSVFYKKDFWICQLSCIAFLSLFMAIQLIDNIKLYYSSTIIIFIMYSIYTYQALNKRLEINSIIKKYTKK</sequence>
<feature type="transmembrane region" description="Helical" evidence="6">
    <location>
        <begin position="429"/>
        <end position="449"/>
    </location>
</feature>
<keyword evidence="5 6" id="KW-0472">Membrane</keyword>
<evidence type="ECO:0000313" key="8">
    <source>
        <dbReference type="Proteomes" id="UP000216189"/>
    </source>
</evidence>
<dbReference type="Proteomes" id="UP000216189">
    <property type="component" value="Unassembled WGS sequence"/>
</dbReference>
<keyword evidence="4 6" id="KW-1133">Transmembrane helix</keyword>
<protein>
    <recommendedName>
        <fullName evidence="9">O-antigen translocase</fullName>
    </recommendedName>
</protein>
<feature type="transmembrane region" description="Helical" evidence="6">
    <location>
        <begin position="222"/>
        <end position="243"/>
    </location>
</feature>
<evidence type="ECO:0008006" key="9">
    <source>
        <dbReference type="Google" id="ProtNLM"/>
    </source>
</evidence>
<evidence type="ECO:0000313" key="7">
    <source>
        <dbReference type="EMBL" id="OYP56310.1"/>
    </source>
</evidence>
<dbReference type="InterPro" id="IPR002797">
    <property type="entry name" value="Polysacc_synth"/>
</dbReference>
<dbReference type="PANTHER" id="PTHR30250:SF11">
    <property type="entry name" value="O-ANTIGEN TRANSPORTER-RELATED"/>
    <property type="match status" value="1"/>
</dbReference>
<feature type="transmembrane region" description="Helical" evidence="6">
    <location>
        <begin position="398"/>
        <end position="417"/>
    </location>
</feature>
<feature type="transmembrane region" description="Helical" evidence="6">
    <location>
        <begin position="455"/>
        <end position="474"/>
    </location>
</feature>
<comment type="caution">
    <text evidence="7">The sequence shown here is derived from an EMBL/GenBank/DDBJ whole genome shotgun (WGS) entry which is preliminary data.</text>
</comment>
<dbReference type="InterPro" id="IPR050833">
    <property type="entry name" value="Poly_Biosynth_Transport"/>
</dbReference>
<dbReference type="RefSeq" id="WP_074613791.1">
    <property type="nucleotide sequence ID" value="NZ_CAMUXW010000019.1"/>
</dbReference>